<gene>
    <name evidence="9" type="ORF">BVC80_9097g10</name>
</gene>
<keyword evidence="10" id="KW-1185">Reference proteome</keyword>
<dbReference type="InParanoid" id="A0A200QEP4"/>
<evidence type="ECO:0000256" key="1">
    <source>
        <dbReference type="ARBA" id="ARBA00001946"/>
    </source>
</evidence>
<dbReference type="PANTHER" id="PTHR30231">
    <property type="entry name" value="DNA POLYMERASE III SUBUNIT EPSILON"/>
    <property type="match status" value="1"/>
</dbReference>
<protein>
    <submittedName>
        <fullName evidence="9">Exonuclease</fullName>
    </submittedName>
</protein>
<dbReference type="FunCoup" id="A0A200QEP4">
    <property type="interactions" value="1212"/>
</dbReference>
<dbReference type="OMA" id="QPDPFDM"/>
<evidence type="ECO:0000313" key="10">
    <source>
        <dbReference type="Proteomes" id="UP000195402"/>
    </source>
</evidence>
<evidence type="ECO:0000256" key="5">
    <source>
        <dbReference type="ARBA" id="ARBA00022839"/>
    </source>
</evidence>
<feature type="region of interest" description="Disordered" evidence="7">
    <location>
        <begin position="196"/>
        <end position="221"/>
    </location>
</feature>
<feature type="compositionally biased region" description="Polar residues" evidence="7">
    <location>
        <begin position="196"/>
        <end position="205"/>
    </location>
</feature>
<dbReference type="OrthoDB" id="2018529at2759"/>
<dbReference type="InterPro" id="IPR012337">
    <property type="entry name" value="RNaseH-like_sf"/>
</dbReference>
<dbReference type="FunFam" id="3.30.420.10:FF:000040">
    <property type="entry name" value="Exonuclease family protein"/>
    <property type="match status" value="1"/>
</dbReference>
<sequence>MDLMEDRSEIAFFDVETTIPSRSGQGFALLEFGAILVCPRKLVELHSYSTLVRPADLSAVSVASVRCNGITRDAVSSAPTFCEIADRVYDILHGRVWAGHNIVRFDCARIREAFANIGRSPPEPKGTIDSLALLTQRFGRRAGDMKMATLATYFGLGKQTHRSLDDVRMNLEVLKYCATVLFLESSLPDILTNISVSPTTRSRSNGKAFPGGRSSNTNSPASVLMFTDNQAVSPLNVNIEVEPLNPLENNIAKPDPFNMSLLIDQVTATPLQQDATMEERSHFESPKTSSNAIPSEGCSGYAGFLEPDEVALTFVRASFVQSYRGTKRIQLLHKDVFLQLCCSKLRVRFGVSTKFFDHAGRPRLSIVLDPSPSLCKVLDNCDYLAQKLFVESGSSSEWRPVVIRKSGFLNSSTIRLHIPTVTNGDIAIYSTEIYQKETSGNPQRLVFSRFDATELDSLFTPGTLVDAFFSLDVYDYQQFAGMSKILGASVGCQQRFPLSGAQVNVRRGKGELQVVVVGGSNSKWQCNASTNFNSQSSVKNQSKLSTFSSKIATDMPLYEPPGVSFDQYLNDQARVFEAIFPDKRRSQRLNEEEWRIQMLPIQFLFLTVWPVVDMKLRCKTQGKDYPPGVPGDTTKVLELDITKWELQGLDTVLEPSHFTLGVRGALYPDRRGIRSRLKGQLEMSISFVLPPMLAVVPEDALSGVAEAVLNRLVENMKHKVNGSLLADFNEFKKEKLKRIG</sequence>
<dbReference type="STRING" id="56857.A0A200QEP4"/>
<keyword evidence="6" id="KW-0460">Magnesium</keyword>
<reference evidence="9 10" key="1">
    <citation type="journal article" date="2017" name="Mol. Plant">
        <title>The Genome of Medicinal Plant Macleaya cordata Provides New Insights into Benzylisoquinoline Alkaloids Metabolism.</title>
        <authorList>
            <person name="Liu X."/>
            <person name="Liu Y."/>
            <person name="Huang P."/>
            <person name="Ma Y."/>
            <person name="Qing Z."/>
            <person name="Tang Q."/>
            <person name="Cao H."/>
            <person name="Cheng P."/>
            <person name="Zheng Y."/>
            <person name="Yuan Z."/>
            <person name="Zhou Y."/>
            <person name="Liu J."/>
            <person name="Tang Z."/>
            <person name="Zhuo Y."/>
            <person name="Zhang Y."/>
            <person name="Yu L."/>
            <person name="Huang J."/>
            <person name="Yang P."/>
            <person name="Peng Q."/>
            <person name="Zhang J."/>
            <person name="Jiang W."/>
            <person name="Zhang Z."/>
            <person name="Lin K."/>
            <person name="Ro D.K."/>
            <person name="Chen X."/>
            <person name="Xiong X."/>
            <person name="Shang Y."/>
            <person name="Huang S."/>
            <person name="Zeng J."/>
        </authorList>
    </citation>
    <scope>NUCLEOTIDE SEQUENCE [LARGE SCALE GENOMIC DNA]</scope>
    <source>
        <strain evidence="10">cv. BLH2017</strain>
        <tissue evidence="9">Root</tissue>
    </source>
</reference>
<dbReference type="GO" id="GO:0008408">
    <property type="term" value="F:3'-5' exonuclease activity"/>
    <property type="evidence" value="ECO:0007669"/>
    <property type="project" value="TreeGrafter"/>
</dbReference>
<evidence type="ECO:0000256" key="4">
    <source>
        <dbReference type="ARBA" id="ARBA00022801"/>
    </source>
</evidence>
<dbReference type="Pfam" id="PF00929">
    <property type="entry name" value="RNase_T"/>
    <property type="match status" value="1"/>
</dbReference>
<dbReference type="EMBL" id="MVGT01002224">
    <property type="protein sequence ID" value="OVA08954.1"/>
    <property type="molecule type" value="Genomic_DNA"/>
</dbReference>
<dbReference type="GO" id="GO:0003676">
    <property type="term" value="F:nucleic acid binding"/>
    <property type="evidence" value="ECO:0007669"/>
    <property type="project" value="InterPro"/>
</dbReference>
<dbReference type="PANTHER" id="PTHR30231:SF4">
    <property type="entry name" value="PROTEIN NEN2"/>
    <property type="match status" value="1"/>
</dbReference>
<keyword evidence="4" id="KW-0378">Hydrolase</keyword>
<evidence type="ECO:0000313" key="9">
    <source>
        <dbReference type="EMBL" id="OVA08954.1"/>
    </source>
</evidence>
<dbReference type="AlphaFoldDB" id="A0A200QEP4"/>
<dbReference type="GO" id="GO:0046872">
    <property type="term" value="F:metal ion binding"/>
    <property type="evidence" value="ECO:0007669"/>
    <property type="project" value="UniProtKB-KW"/>
</dbReference>
<keyword evidence="3" id="KW-0479">Metal-binding</keyword>
<dbReference type="InterPro" id="IPR036397">
    <property type="entry name" value="RNaseH_sf"/>
</dbReference>
<comment type="caution">
    <text evidence="9">The sequence shown here is derived from an EMBL/GenBank/DDBJ whole genome shotgun (WGS) entry which is preliminary data.</text>
</comment>
<name>A0A200QEP4_MACCD</name>
<dbReference type="Gene3D" id="3.30.420.10">
    <property type="entry name" value="Ribonuclease H-like superfamily/Ribonuclease H"/>
    <property type="match status" value="1"/>
</dbReference>
<dbReference type="SMART" id="SM00479">
    <property type="entry name" value="EXOIII"/>
    <property type="match status" value="1"/>
</dbReference>
<keyword evidence="2" id="KW-0540">Nuclease</keyword>
<accession>A0A200QEP4</accession>
<proteinExistence type="predicted"/>
<evidence type="ECO:0000256" key="3">
    <source>
        <dbReference type="ARBA" id="ARBA00022723"/>
    </source>
</evidence>
<evidence type="ECO:0000256" key="6">
    <source>
        <dbReference type="ARBA" id="ARBA00022842"/>
    </source>
</evidence>
<dbReference type="Pfam" id="PF09366">
    <property type="entry name" value="DUF1997"/>
    <property type="match status" value="1"/>
</dbReference>
<feature type="domain" description="Exonuclease" evidence="8">
    <location>
        <begin position="9"/>
        <end position="183"/>
    </location>
</feature>
<evidence type="ECO:0000259" key="8">
    <source>
        <dbReference type="SMART" id="SM00479"/>
    </source>
</evidence>
<organism evidence="9 10">
    <name type="scientific">Macleaya cordata</name>
    <name type="common">Five-seeded plume-poppy</name>
    <name type="synonym">Bocconia cordata</name>
    <dbReference type="NCBI Taxonomy" id="56857"/>
    <lineage>
        <taxon>Eukaryota</taxon>
        <taxon>Viridiplantae</taxon>
        <taxon>Streptophyta</taxon>
        <taxon>Embryophyta</taxon>
        <taxon>Tracheophyta</taxon>
        <taxon>Spermatophyta</taxon>
        <taxon>Magnoliopsida</taxon>
        <taxon>Ranunculales</taxon>
        <taxon>Papaveraceae</taxon>
        <taxon>Papaveroideae</taxon>
        <taxon>Macleaya</taxon>
    </lineage>
</organism>
<dbReference type="CDD" id="cd06127">
    <property type="entry name" value="DEDDh"/>
    <property type="match status" value="1"/>
</dbReference>
<evidence type="ECO:0000256" key="2">
    <source>
        <dbReference type="ARBA" id="ARBA00022722"/>
    </source>
</evidence>
<dbReference type="Proteomes" id="UP000195402">
    <property type="component" value="Unassembled WGS sequence"/>
</dbReference>
<dbReference type="SUPFAM" id="SSF53098">
    <property type="entry name" value="Ribonuclease H-like"/>
    <property type="match status" value="1"/>
</dbReference>
<comment type="cofactor">
    <cofactor evidence="1">
        <name>Mg(2+)</name>
        <dbReference type="ChEBI" id="CHEBI:18420"/>
    </cofactor>
</comment>
<dbReference type="InterPro" id="IPR013520">
    <property type="entry name" value="Ribonucl_H"/>
</dbReference>
<keyword evidence="5 9" id="KW-0269">Exonuclease</keyword>
<evidence type="ECO:0000256" key="7">
    <source>
        <dbReference type="SAM" id="MobiDB-lite"/>
    </source>
</evidence>
<dbReference type="InterPro" id="IPR018971">
    <property type="entry name" value="DUF1997"/>
</dbReference>